<protein>
    <submittedName>
        <fullName evidence="1">Uncharacterized protein</fullName>
    </submittedName>
</protein>
<name>W9SCP5_9ROSA</name>
<accession>W9SCP5</accession>
<evidence type="ECO:0000313" key="1">
    <source>
        <dbReference type="EMBL" id="EXC35259.1"/>
    </source>
</evidence>
<dbReference type="EMBL" id="KE346358">
    <property type="protein sequence ID" value="EXC35259.1"/>
    <property type="molecule type" value="Genomic_DNA"/>
</dbReference>
<reference evidence="2" key="1">
    <citation type="submission" date="2013-01" db="EMBL/GenBank/DDBJ databases">
        <title>Draft Genome Sequence of a Mulberry Tree, Morus notabilis C.K. Schneid.</title>
        <authorList>
            <person name="He N."/>
            <person name="Zhao S."/>
        </authorList>
    </citation>
    <scope>NUCLEOTIDE SEQUENCE</scope>
</reference>
<keyword evidence="2" id="KW-1185">Reference proteome</keyword>
<organism evidence="1 2">
    <name type="scientific">Morus notabilis</name>
    <dbReference type="NCBI Taxonomy" id="981085"/>
    <lineage>
        <taxon>Eukaryota</taxon>
        <taxon>Viridiplantae</taxon>
        <taxon>Streptophyta</taxon>
        <taxon>Embryophyta</taxon>
        <taxon>Tracheophyta</taxon>
        <taxon>Spermatophyta</taxon>
        <taxon>Magnoliopsida</taxon>
        <taxon>eudicotyledons</taxon>
        <taxon>Gunneridae</taxon>
        <taxon>Pentapetalae</taxon>
        <taxon>rosids</taxon>
        <taxon>fabids</taxon>
        <taxon>Rosales</taxon>
        <taxon>Moraceae</taxon>
        <taxon>Moreae</taxon>
        <taxon>Morus</taxon>
    </lineage>
</organism>
<proteinExistence type="predicted"/>
<dbReference type="Proteomes" id="UP000030645">
    <property type="component" value="Unassembled WGS sequence"/>
</dbReference>
<dbReference type="AlphaFoldDB" id="W9SCP5"/>
<sequence length="60" mass="6993">MVHGLDMSQVTKPFNPSTEMWQFSDLARERLHDDGMAARQHEIEHGPIVQWFCEQGSQHD</sequence>
<evidence type="ECO:0000313" key="2">
    <source>
        <dbReference type="Proteomes" id="UP000030645"/>
    </source>
</evidence>
<gene>
    <name evidence="1" type="ORF">L484_026580</name>
</gene>